<name>A0A5B8MTS2_9CHLO</name>
<proteinExistence type="predicted"/>
<evidence type="ECO:0008006" key="4">
    <source>
        <dbReference type="Google" id="ProtNLM"/>
    </source>
</evidence>
<evidence type="ECO:0000256" key="1">
    <source>
        <dbReference type="SAM" id="MobiDB-lite"/>
    </source>
</evidence>
<accession>A0A5B8MTS2</accession>
<organism evidence="2 3">
    <name type="scientific">Chloropicon primus</name>
    <dbReference type="NCBI Taxonomy" id="1764295"/>
    <lineage>
        <taxon>Eukaryota</taxon>
        <taxon>Viridiplantae</taxon>
        <taxon>Chlorophyta</taxon>
        <taxon>Chloropicophyceae</taxon>
        <taxon>Chloropicales</taxon>
        <taxon>Chloropicaceae</taxon>
        <taxon>Chloropicon</taxon>
    </lineage>
</organism>
<evidence type="ECO:0000313" key="3">
    <source>
        <dbReference type="Proteomes" id="UP000316726"/>
    </source>
</evidence>
<feature type="region of interest" description="Disordered" evidence="1">
    <location>
        <begin position="1"/>
        <end position="29"/>
    </location>
</feature>
<sequence length="459" mass="49832">MASGARKPGPRGGGGEGEGPRERHPCPLDVSAVSLDGEVLVRTRRGTAIQVLRKERGRRRTTDDDDDDVEEEGGEGRERASTSYVVVHEEETRYSLRDVAVFCRRGATESYLVCAATSGGAKVLGLRREGGEWLVVLPEGGGDLLHYTQPMACAAFSGEGRLGLGWYCGIATTWQVDLVPRGLVCSQVGTLRTGSAERIRGMGFSPCDRYLAAVDWLGTVFVFRKEGKGEWEKVAAVAAGLCDEESLSSVVRWAPRGNTFEVSSGGEAGEVRSFHVEGRWVESLEPGFERPASQEESAVVFKDDRCEIVCVQDEAFLRAKRGSGGTEPRGEGFDYSKDNRPVELEVRFPAGGDATGKVFVCLDFCPPRWRVDLRSLDSLPENRETAVFVGACHELGVVLVYACGVYYSAPFAGLPSGPNAWIPEVLVGDEGEEAADQPESRSPPQARTLLGRFLKRKGF</sequence>
<feature type="region of interest" description="Disordered" evidence="1">
    <location>
        <begin position="55"/>
        <end position="82"/>
    </location>
</feature>
<protein>
    <recommendedName>
        <fullName evidence="4">WD40 repeat domain-containing protein</fullName>
    </recommendedName>
</protein>
<gene>
    <name evidence="2" type="ORF">A3770_09p53580</name>
</gene>
<dbReference type="InterPro" id="IPR015943">
    <property type="entry name" value="WD40/YVTN_repeat-like_dom_sf"/>
</dbReference>
<dbReference type="Gene3D" id="2.130.10.10">
    <property type="entry name" value="YVTN repeat-like/Quinoprotein amine dehydrogenase"/>
    <property type="match status" value="1"/>
</dbReference>
<keyword evidence="3" id="KW-1185">Reference proteome</keyword>
<dbReference type="AlphaFoldDB" id="A0A5B8MTS2"/>
<dbReference type="Proteomes" id="UP000316726">
    <property type="component" value="Chromosome 9"/>
</dbReference>
<reference evidence="2 3" key="1">
    <citation type="submission" date="2018-07" db="EMBL/GenBank/DDBJ databases">
        <title>The complete nuclear genome of the prasinophyte Chloropicon primus (CCMP1205).</title>
        <authorList>
            <person name="Pombert J.-F."/>
            <person name="Otis C."/>
            <person name="Turmel M."/>
            <person name="Lemieux C."/>
        </authorList>
    </citation>
    <scope>NUCLEOTIDE SEQUENCE [LARGE SCALE GENOMIC DNA]</scope>
    <source>
        <strain evidence="2 3">CCMP1205</strain>
    </source>
</reference>
<evidence type="ECO:0000313" key="2">
    <source>
        <dbReference type="EMBL" id="QDZ22840.1"/>
    </source>
</evidence>
<dbReference type="SUPFAM" id="SSF101908">
    <property type="entry name" value="Putative isomerase YbhE"/>
    <property type="match status" value="1"/>
</dbReference>
<dbReference type="EMBL" id="CP031042">
    <property type="protein sequence ID" value="QDZ22840.1"/>
    <property type="molecule type" value="Genomic_DNA"/>
</dbReference>
<feature type="compositionally biased region" description="Acidic residues" evidence="1">
    <location>
        <begin position="63"/>
        <end position="73"/>
    </location>
</feature>